<evidence type="ECO:0000256" key="1">
    <source>
        <dbReference type="ARBA" id="ARBA00008857"/>
    </source>
</evidence>
<dbReference type="Gene3D" id="1.10.443.10">
    <property type="entry name" value="Intergrase catalytic core"/>
    <property type="match status" value="1"/>
</dbReference>
<dbReference type="PANTHER" id="PTHR30629:SF2">
    <property type="entry name" value="PROPHAGE INTEGRASE INTS-RELATED"/>
    <property type="match status" value="1"/>
</dbReference>
<dbReference type="PANTHER" id="PTHR30629">
    <property type="entry name" value="PROPHAGE INTEGRASE"/>
    <property type="match status" value="1"/>
</dbReference>
<comment type="caution">
    <text evidence="6">The sequence shown here is derived from an EMBL/GenBank/DDBJ whole genome shotgun (WGS) entry which is preliminary data.</text>
</comment>
<dbReference type="SUPFAM" id="SSF56349">
    <property type="entry name" value="DNA breaking-rejoining enzymes"/>
    <property type="match status" value="1"/>
</dbReference>
<dbReference type="InterPro" id="IPR002104">
    <property type="entry name" value="Integrase_catalytic"/>
</dbReference>
<dbReference type="Pfam" id="PF22022">
    <property type="entry name" value="Phage_int_M"/>
    <property type="match status" value="1"/>
</dbReference>
<dbReference type="InterPro" id="IPR053876">
    <property type="entry name" value="Phage_int_M"/>
</dbReference>
<dbReference type="GO" id="GO:0015074">
    <property type="term" value="P:DNA integration"/>
    <property type="evidence" value="ECO:0007669"/>
    <property type="project" value="UniProtKB-KW"/>
</dbReference>
<evidence type="ECO:0000256" key="4">
    <source>
        <dbReference type="ARBA" id="ARBA00023172"/>
    </source>
</evidence>
<gene>
    <name evidence="6" type="ORF">GCM10011494_25600</name>
</gene>
<evidence type="ECO:0000313" key="7">
    <source>
        <dbReference type="Proteomes" id="UP000608154"/>
    </source>
</evidence>
<dbReference type="Gene3D" id="1.10.150.130">
    <property type="match status" value="1"/>
</dbReference>
<sequence>MGLGRWPDVSIAEARAAAADARATLRGGQCPIEARRLERRLIHRLTVSEAIDSCFEARKAQLKGDGKAGRWMSPLKVHVIPKIGAHAIEDVDQHVLRDLLAPIWHTKPEAAAKALNRLNLTLTHAAALGRPVDLQACMKARALLGKQRHETEHIPALPYSEAPKFYKWLCSLDTTASRALRFLLMLTLARTSEVRLAVSDEIEGDVWSLAAKRTKTNENRRIPLVPEAQALITGRSGNLFAAYKGKPLSDMAMTALMDRAGHSARPHGFRSTFRTWAEECTKADFETKEACLGHAVDLGVVGAYQRSDRLAKRRKLLGEWQSYLMRED</sequence>
<dbReference type="EMBL" id="BMHK01000017">
    <property type="protein sequence ID" value="GGC05877.1"/>
    <property type="molecule type" value="Genomic_DNA"/>
</dbReference>
<name>A0A916X554_9SPHN</name>
<dbReference type="AlphaFoldDB" id="A0A916X554"/>
<dbReference type="GO" id="GO:0003677">
    <property type="term" value="F:DNA binding"/>
    <property type="evidence" value="ECO:0007669"/>
    <property type="project" value="UniProtKB-KW"/>
</dbReference>
<feature type="domain" description="Tyr recombinase" evidence="5">
    <location>
        <begin position="152"/>
        <end position="317"/>
    </location>
</feature>
<evidence type="ECO:0000256" key="2">
    <source>
        <dbReference type="ARBA" id="ARBA00022908"/>
    </source>
</evidence>
<reference evidence="6" key="1">
    <citation type="journal article" date="2014" name="Int. J. Syst. Evol. Microbiol.">
        <title>Complete genome sequence of Corynebacterium casei LMG S-19264T (=DSM 44701T), isolated from a smear-ripened cheese.</title>
        <authorList>
            <consortium name="US DOE Joint Genome Institute (JGI-PGF)"/>
            <person name="Walter F."/>
            <person name="Albersmeier A."/>
            <person name="Kalinowski J."/>
            <person name="Ruckert C."/>
        </authorList>
    </citation>
    <scope>NUCLEOTIDE SEQUENCE</scope>
    <source>
        <strain evidence="6">CGMCC 1.15095</strain>
    </source>
</reference>
<dbReference type="InterPro" id="IPR010998">
    <property type="entry name" value="Integrase_recombinase_N"/>
</dbReference>
<keyword evidence="3" id="KW-0238">DNA-binding</keyword>
<protein>
    <submittedName>
        <fullName evidence="6">Integrase</fullName>
    </submittedName>
</protein>
<dbReference type="InterPro" id="IPR038488">
    <property type="entry name" value="Integrase_DNA-bd_sf"/>
</dbReference>
<keyword evidence="7" id="KW-1185">Reference proteome</keyword>
<reference evidence="6" key="2">
    <citation type="submission" date="2020-09" db="EMBL/GenBank/DDBJ databases">
        <authorList>
            <person name="Sun Q."/>
            <person name="Zhou Y."/>
        </authorList>
    </citation>
    <scope>NUCLEOTIDE SEQUENCE</scope>
    <source>
        <strain evidence="6">CGMCC 1.15095</strain>
    </source>
</reference>
<proteinExistence type="inferred from homology"/>
<keyword evidence="4" id="KW-0233">DNA recombination</keyword>
<evidence type="ECO:0000256" key="3">
    <source>
        <dbReference type="ARBA" id="ARBA00023125"/>
    </source>
</evidence>
<accession>A0A916X554</accession>
<dbReference type="InterPro" id="IPR013762">
    <property type="entry name" value="Integrase-like_cat_sf"/>
</dbReference>
<dbReference type="Proteomes" id="UP000608154">
    <property type="component" value="Unassembled WGS sequence"/>
</dbReference>
<dbReference type="Gene3D" id="3.30.160.390">
    <property type="entry name" value="Integrase, DNA-binding domain"/>
    <property type="match status" value="1"/>
</dbReference>
<evidence type="ECO:0000313" key="6">
    <source>
        <dbReference type="EMBL" id="GGC05877.1"/>
    </source>
</evidence>
<keyword evidence="2" id="KW-0229">DNA integration</keyword>
<comment type="similarity">
    <text evidence="1">Belongs to the 'phage' integrase family.</text>
</comment>
<dbReference type="PROSITE" id="PS51898">
    <property type="entry name" value="TYR_RECOMBINASE"/>
    <property type="match status" value="1"/>
</dbReference>
<organism evidence="6 7">
    <name type="scientific">Novosphingobium endophyticum</name>
    <dbReference type="NCBI Taxonomy" id="1955250"/>
    <lineage>
        <taxon>Bacteria</taxon>
        <taxon>Pseudomonadati</taxon>
        <taxon>Pseudomonadota</taxon>
        <taxon>Alphaproteobacteria</taxon>
        <taxon>Sphingomonadales</taxon>
        <taxon>Sphingomonadaceae</taxon>
        <taxon>Novosphingobium</taxon>
    </lineage>
</organism>
<dbReference type="InterPro" id="IPR050808">
    <property type="entry name" value="Phage_Integrase"/>
</dbReference>
<dbReference type="CDD" id="cd00801">
    <property type="entry name" value="INT_P4_C"/>
    <property type="match status" value="1"/>
</dbReference>
<dbReference type="InterPro" id="IPR011010">
    <property type="entry name" value="DNA_brk_join_enz"/>
</dbReference>
<evidence type="ECO:0000259" key="5">
    <source>
        <dbReference type="PROSITE" id="PS51898"/>
    </source>
</evidence>
<dbReference type="GO" id="GO:0006310">
    <property type="term" value="P:DNA recombination"/>
    <property type="evidence" value="ECO:0007669"/>
    <property type="project" value="UniProtKB-KW"/>
</dbReference>